<keyword evidence="2" id="KW-1133">Transmembrane helix</keyword>
<proteinExistence type="predicted"/>
<dbReference type="OMA" id="QPANDDR"/>
<evidence type="ECO:0000313" key="4">
    <source>
        <dbReference type="EMBL" id="EUB63862.1"/>
    </source>
</evidence>
<dbReference type="Proteomes" id="UP000019149">
    <property type="component" value="Unassembled WGS sequence"/>
</dbReference>
<dbReference type="GeneID" id="36337200"/>
<dbReference type="CTD" id="36337200"/>
<dbReference type="EMBL" id="APAU02000005">
    <property type="protein sequence ID" value="EUB63862.1"/>
    <property type="molecule type" value="Genomic_DNA"/>
</dbReference>
<dbReference type="Pfam" id="PF00568">
    <property type="entry name" value="WH1"/>
    <property type="match status" value="1"/>
</dbReference>
<dbReference type="RefSeq" id="XP_024355058.1">
    <property type="nucleotide sequence ID" value="XM_024490734.1"/>
</dbReference>
<sequence length="376" mass="42455">MSSKTTDNRRIIMKQIKFIFIKILVKTEKQNLPVSLVVFVCFLQINMITSALMTPDEKRYFENLVSFNSRVKVSCVARLYKAAYQSWILVSSGVVTLEELFVLNVVSICFYGKKNVDFLRSLGSEVYSCKSVLRSIRALALRLHSFVSFLKVIAHQGNIDYLTKLCRSLPICLLLLMRFQEGRKLIKTDLYKEMEYQQCTPQFHLFHGVVCPLGLAFACPKEANDLFTFVQAKINPPPAQNGRFAALMYKAKRGIHGVAERVAGHLRNENQVQEALEIHNYTELEKSTRSTPAVTPPPAPPPPPLAPPAPPPPLPSQQPANDDRGKLLNSIEGFDVTKLRQRPDDLVLIEKHRLVGGKLILRNCLNYKYPSPSSSK</sequence>
<protein>
    <recommendedName>
        <fullName evidence="3">WH1 domain-containing protein</fullName>
    </recommendedName>
</protein>
<feature type="domain" description="WH1" evidence="3">
    <location>
        <begin position="176"/>
        <end position="233"/>
    </location>
</feature>
<keyword evidence="5" id="KW-1185">Reference proteome</keyword>
<dbReference type="SUPFAM" id="SSF50729">
    <property type="entry name" value="PH domain-like"/>
    <property type="match status" value="1"/>
</dbReference>
<evidence type="ECO:0000256" key="1">
    <source>
        <dbReference type="SAM" id="MobiDB-lite"/>
    </source>
</evidence>
<dbReference type="InterPro" id="IPR011993">
    <property type="entry name" value="PH-like_dom_sf"/>
</dbReference>
<organism evidence="4 5">
    <name type="scientific">Echinococcus granulosus</name>
    <name type="common">Hydatid tapeworm</name>
    <dbReference type="NCBI Taxonomy" id="6210"/>
    <lineage>
        <taxon>Eukaryota</taxon>
        <taxon>Metazoa</taxon>
        <taxon>Spiralia</taxon>
        <taxon>Lophotrochozoa</taxon>
        <taxon>Platyhelminthes</taxon>
        <taxon>Cestoda</taxon>
        <taxon>Eucestoda</taxon>
        <taxon>Cyclophyllidea</taxon>
        <taxon>Taeniidae</taxon>
        <taxon>Echinococcus</taxon>
        <taxon>Echinococcus granulosus group</taxon>
    </lineage>
</organism>
<dbReference type="AlphaFoldDB" id="W6UYV3"/>
<evidence type="ECO:0000256" key="2">
    <source>
        <dbReference type="SAM" id="Phobius"/>
    </source>
</evidence>
<feature type="transmembrane region" description="Helical" evidence="2">
    <location>
        <begin position="32"/>
        <end position="53"/>
    </location>
</feature>
<dbReference type="OrthoDB" id="6276567at2759"/>
<feature type="region of interest" description="Disordered" evidence="1">
    <location>
        <begin position="284"/>
        <end position="326"/>
    </location>
</feature>
<reference evidence="4 5" key="1">
    <citation type="journal article" date="2013" name="Nat. Genet.">
        <title>The genome of the hydatid tapeworm Echinococcus granulosus.</title>
        <authorList>
            <person name="Zheng H."/>
            <person name="Zhang W."/>
            <person name="Zhang L."/>
            <person name="Zhang Z."/>
            <person name="Li J."/>
            <person name="Lu G."/>
            <person name="Zhu Y."/>
            <person name="Wang Y."/>
            <person name="Huang Y."/>
            <person name="Liu J."/>
            <person name="Kang H."/>
            <person name="Chen J."/>
            <person name="Wang L."/>
            <person name="Chen A."/>
            <person name="Yu S."/>
            <person name="Gao Z."/>
            <person name="Jin L."/>
            <person name="Gu W."/>
            <person name="Wang Z."/>
            <person name="Zhao L."/>
            <person name="Shi B."/>
            <person name="Wen H."/>
            <person name="Lin R."/>
            <person name="Jones M.K."/>
            <person name="Brejova B."/>
            <person name="Vinar T."/>
            <person name="Zhao G."/>
            <person name="McManus D.P."/>
            <person name="Chen Z."/>
            <person name="Zhou Y."/>
            <person name="Wang S."/>
        </authorList>
    </citation>
    <scope>NUCLEOTIDE SEQUENCE [LARGE SCALE GENOMIC DNA]</scope>
</reference>
<keyword evidence="2" id="KW-0472">Membrane</keyword>
<accession>W6UYV3</accession>
<evidence type="ECO:0000313" key="5">
    <source>
        <dbReference type="Proteomes" id="UP000019149"/>
    </source>
</evidence>
<comment type="caution">
    <text evidence="4">The sequence shown here is derived from an EMBL/GenBank/DDBJ whole genome shotgun (WGS) entry which is preliminary data.</text>
</comment>
<feature type="compositionally biased region" description="Pro residues" evidence="1">
    <location>
        <begin position="294"/>
        <end position="316"/>
    </location>
</feature>
<evidence type="ECO:0000259" key="3">
    <source>
        <dbReference type="Pfam" id="PF00568"/>
    </source>
</evidence>
<dbReference type="InterPro" id="IPR000697">
    <property type="entry name" value="WH1/EVH1_dom"/>
</dbReference>
<keyword evidence="2" id="KW-0812">Transmembrane</keyword>
<dbReference type="Gene3D" id="2.30.29.30">
    <property type="entry name" value="Pleckstrin-homology domain (PH domain)/Phosphotyrosine-binding domain (PTB)"/>
    <property type="match status" value="1"/>
</dbReference>
<dbReference type="KEGG" id="egl:EGR_01485"/>
<gene>
    <name evidence="4" type="ORF">EGR_01485</name>
</gene>
<name>W6UYV3_ECHGR</name>
<dbReference type="STRING" id="6210.W6UYV3"/>